<sequence length="86" mass="9484">MKEKTEGGELGQLKDVNVRNGSGWTALDIHFRVAESESEKSEDKKSKAYRDIGDVLRDSGANRRKQNAGNGGKLVRPKEVVVALEE</sequence>
<name>A0ACC0PXU2_RHOML</name>
<evidence type="ECO:0000313" key="2">
    <source>
        <dbReference type="Proteomes" id="UP001062846"/>
    </source>
</evidence>
<proteinExistence type="predicted"/>
<keyword evidence="2" id="KW-1185">Reference proteome</keyword>
<evidence type="ECO:0000313" key="1">
    <source>
        <dbReference type="EMBL" id="KAI8570500.1"/>
    </source>
</evidence>
<reference evidence="1" key="1">
    <citation type="submission" date="2022-02" db="EMBL/GenBank/DDBJ databases">
        <title>Plant Genome Project.</title>
        <authorList>
            <person name="Zhang R.-G."/>
        </authorList>
    </citation>
    <scope>NUCLEOTIDE SEQUENCE</scope>
    <source>
        <strain evidence="1">AT1</strain>
    </source>
</reference>
<dbReference type="Proteomes" id="UP001062846">
    <property type="component" value="Chromosome 1"/>
</dbReference>
<gene>
    <name evidence="1" type="ORF">RHMOL_Rhmol01G0039100</name>
</gene>
<accession>A0ACC0PXU2</accession>
<dbReference type="EMBL" id="CM046388">
    <property type="protein sequence ID" value="KAI8570500.1"/>
    <property type="molecule type" value="Genomic_DNA"/>
</dbReference>
<organism evidence="1 2">
    <name type="scientific">Rhododendron molle</name>
    <name type="common">Chinese azalea</name>
    <name type="synonym">Azalea mollis</name>
    <dbReference type="NCBI Taxonomy" id="49168"/>
    <lineage>
        <taxon>Eukaryota</taxon>
        <taxon>Viridiplantae</taxon>
        <taxon>Streptophyta</taxon>
        <taxon>Embryophyta</taxon>
        <taxon>Tracheophyta</taxon>
        <taxon>Spermatophyta</taxon>
        <taxon>Magnoliopsida</taxon>
        <taxon>eudicotyledons</taxon>
        <taxon>Gunneridae</taxon>
        <taxon>Pentapetalae</taxon>
        <taxon>asterids</taxon>
        <taxon>Ericales</taxon>
        <taxon>Ericaceae</taxon>
        <taxon>Ericoideae</taxon>
        <taxon>Rhodoreae</taxon>
        <taxon>Rhododendron</taxon>
    </lineage>
</organism>
<protein>
    <submittedName>
        <fullName evidence="1">Uncharacterized protein</fullName>
    </submittedName>
</protein>
<comment type="caution">
    <text evidence="1">The sequence shown here is derived from an EMBL/GenBank/DDBJ whole genome shotgun (WGS) entry which is preliminary data.</text>
</comment>